<evidence type="ECO:0000256" key="6">
    <source>
        <dbReference type="ARBA" id="ARBA00023054"/>
    </source>
</evidence>
<evidence type="ECO:0000256" key="4">
    <source>
        <dbReference type="ARBA" id="ARBA00016402"/>
    </source>
</evidence>
<name>A0A8C5LPR9_9ANUR</name>
<accession>A0A8C5LPR9</accession>
<dbReference type="PANTHER" id="PTHR32222">
    <property type="entry name" value="CENTROMERE PROTEIN U"/>
    <property type="match status" value="1"/>
</dbReference>
<reference evidence="12" key="1">
    <citation type="submission" date="2025-08" db="UniProtKB">
        <authorList>
            <consortium name="Ensembl"/>
        </authorList>
    </citation>
    <scope>IDENTIFICATION</scope>
</reference>
<evidence type="ECO:0000256" key="10">
    <source>
        <dbReference type="SAM" id="Coils"/>
    </source>
</evidence>
<feature type="compositionally biased region" description="Polar residues" evidence="11">
    <location>
        <begin position="169"/>
        <end position="203"/>
    </location>
</feature>
<dbReference type="Ensembl" id="ENSLLET00000000255.1">
    <property type="protein sequence ID" value="ENSLLEP00000000238.1"/>
    <property type="gene ID" value="ENSLLEG00000000155.1"/>
</dbReference>
<dbReference type="Proteomes" id="UP000694569">
    <property type="component" value="Unplaced"/>
</dbReference>
<dbReference type="GO" id="GO:0005634">
    <property type="term" value="C:nucleus"/>
    <property type="evidence" value="ECO:0007669"/>
    <property type="project" value="UniProtKB-SubCell"/>
</dbReference>
<proteinExistence type="inferred from homology"/>
<evidence type="ECO:0000256" key="5">
    <source>
        <dbReference type="ARBA" id="ARBA00022454"/>
    </source>
</evidence>
<evidence type="ECO:0000256" key="11">
    <source>
        <dbReference type="SAM" id="MobiDB-lite"/>
    </source>
</evidence>
<evidence type="ECO:0000256" key="3">
    <source>
        <dbReference type="ARBA" id="ARBA00010440"/>
    </source>
</evidence>
<feature type="compositionally biased region" description="Acidic residues" evidence="11">
    <location>
        <begin position="62"/>
        <end position="71"/>
    </location>
</feature>
<dbReference type="InterPro" id="IPR025214">
    <property type="entry name" value="CENP-U"/>
</dbReference>
<dbReference type="GO" id="GO:0000775">
    <property type="term" value="C:chromosome, centromeric region"/>
    <property type="evidence" value="ECO:0007669"/>
    <property type="project" value="UniProtKB-SubCell"/>
</dbReference>
<evidence type="ECO:0000256" key="8">
    <source>
        <dbReference type="ARBA" id="ARBA00023328"/>
    </source>
</evidence>
<dbReference type="GeneTree" id="ENSGT00390000015511"/>
<keyword evidence="5" id="KW-0158">Chromosome</keyword>
<feature type="compositionally biased region" description="Basic and acidic residues" evidence="11">
    <location>
        <begin position="26"/>
        <end position="37"/>
    </location>
</feature>
<sequence length="440" mass="49520">MSARKSNRNAREMGLKGMTGNQNFAKPERTRTSEVMRQKQRKSPPAKNPTESSILKGPVDYLNDDNIEVDFDPPLHSTTVYADGEEPSYKDLTTEKATVPPPMLPSANKKKSASKVASRSTEDSSVHNTVIEKTQKTPSKAQCPLEEPATPGRVSGVAAQVSCTKRKSTSSMTKRPTNSPEPVSQSTVSSDEVNDTSSTSQAILKTRKRRRISDTSEGSLNKTQNTTAKKGTKKLHTKKSNDADSKKTKSLKVWSSEDVLRSSRDMNELDVVLFECEKVFEDYRKTINSDATIKAIDLFFANFKHQLTSSIEDTQKLKNLKKKNAQMRSDIGRKQKRLIEVRGEVIQNESKLKQLQKNYLEMEESQSAQRSAKQFLSNLGDLQRRYLKIREENPTIPEKYGICSLPALLVEAQTILHPERHIREINSKLQDFIGEEEAEQ</sequence>
<feature type="region of interest" description="Disordered" evidence="11">
    <location>
        <begin position="1"/>
        <end position="248"/>
    </location>
</feature>
<evidence type="ECO:0000256" key="7">
    <source>
        <dbReference type="ARBA" id="ARBA00023242"/>
    </source>
</evidence>
<protein>
    <recommendedName>
        <fullName evidence="4">Centromere protein U</fullName>
    </recommendedName>
    <alternativeName>
        <fullName evidence="9">MLF1-interacting protein</fullName>
    </alternativeName>
</protein>
<feature type="coiled-coil region" evidence="10">
    <location>
        <begin position="317"/>
        <end position="365"/>
    </location>
</feature>
<evidence type="ECO:0000256" key="2">
    <source>
        <dbReference type="ARBA" id="ARBA00004584"/>
    </source>
</evidence>
<evidence type="ECO:0000256" key="9">
    <source>
        <dbReference type="ARBA" id="ARBA00031456"/>
    </source>
</evidence>
<reference evidence="12" key="2">
    <citation type="submission" date="2025-09" db="UniProtKB">
        <authorList>
            <consortium name="Ensembl"/>
        </authorList>
    </citation>
    <scope>IDENTIFICATION</scope>
</reference>
<comment type="subcellular location">
    <subcellularLocation>
        <location evidence="2">Chromosome</location>
        <location evidence="2">Centromere</location>
    </subcellularLocation>
    <subcellularLocation>
        <location evidence="1">Nucleus</location>
    </subcellularLocation>
</comment>
<keyword evidence="6 10" id="KW-0175">Coiled coil</keyword>
<dbReference type="Pfam" id="PF13097">
    <property type="entry name" value="CENP-U"/>
    <property type="match status" value="1"/>
</dbReference>
<keyword evidence="13" id="KW-1185">Reference proteome</keyword>
<dbReference type="PANTHER" id="PTHR32222:SF1">
    <property type="entry name" value="CENTROMERE PROTEIN U"/>
    <property type="match status" value="1"/>
</dbReference>
<feature type="compositionally biased region" description="Polar residues" evidence="11">
    <location>
        <begin position="215"/>
        <end position="225"/>
    </location>
</feature>
<dbReference type="AlphaFoldDB" id="A0A8C5LPR9"/>
<comment type="similarity">
    <text evidence="3">Belongs to the CENP-U/AME1 family.</text>
</comment>
<evidence type="ECO:0000313" key="12">
    <source>
        <dbReference type="Ensembl" id="ENSLLEP00000000238.1"/>
    </source>
</evidence>
<keyword evidence="8" id="KW-0137">Centromere</keyword>
<organism evidence="12 13">
    <name type="scientific">Leptobrachium leishanense</name>
    <name type="common">Leishan spiny toad</name>
    <dbReference type="NCBI Taxonomy" id="445787"/>
    <lineage>
        <taxon>Eukaryota</taxon>
        <taxon>Metazoa</taxon>
        <taxon>Chordata</taxon>
        <taxon>Craniata</taxon>
        <taxon>Vertebrata</taxon>
        <taxon>Euteleostomi</taxon>
        <taxon>Amphibia</taxon>
        <taxon>Batrachia</taxon>
        <taxon>Anura</taxon>
        <taxon>Pelobatoidea</taxon>
        <taxon>Megophryidae</taxon>
        <taxon>Leptobrachium</taxon>
    </lineage>
</organism>
<keyword evidence="7" id="KW-0539">Nucleus</keyword>
<evidence type="ECO:0000256" key="1">
    <source>
        <dbReference type="ARBA" id="ARBA00004123"/>
    </source>
</evidence>
<evidence type="ECO:0000313" key="13">
    <source>
        <dbReference type="Proteomes" id="UP000694569"/>
    </source>
</evidence>
<feature type="compositionally biased region" description="Polar residues" evidence="11">
    <location>
        <begin position="126"/>
        <end position="140"/>
    </location>
</feature>